<evidence type="ECO:0000313" key="3">
    <source>
        <dbReference type="Proteomes" id="UP001628179"/>
    </source>
</evidence>
<reference evidence="2 3" key="1">
    <citation type="submission" date="2024-09" db="EMBL/GenBank/DDBJ databases">
        <title>Itraconazole resistance in Madurella fahalii resulting from another homologue of gene encoding cytochrome P450 14-alpha sterol demethylase (CYP51).</title>
        <authorList>
            <person name="Yoshioka I."/>
            <person name="Fahal A.H."/>
            <person name="Kaneko S."/>
            <person name="Yaguchi T."/>
        </authorList>
    </citation>
    <scope>NUCLEOTIDE SEQUENCE [LARGE SCALE GENOMIC DNA]</scope>
    <source>
        <strain evidence="2 3">IFM 68171</strain>
    </source>
</reference>
<dbReference type="Proteomes" id="UP001628179">
    <property type="component" value="Unassembled WGS sequence"/>
</dbReference>
<gene>
    <name evidence="2" type="ORF">MFIFM68171_09194</name>
</gene>
<dbReference type="EMBL" id="BAAFSV010000005">
    <property type="protein sequence ID" value="GAB1318984.1"/>
    <property type="molecule type" value="Genomic_DNA"/>
</dbReference>
<protein>
    <submittedName>
        <fullName evidence="2">Glycosyltransferase 2</fullName>
    </submittedName>
</protein>
<accession>A0ABQ0GMJ9</accession>
<dbReference type="PANTHER" id="PTHR33604:SF3">
    <property type="entry name" value="OSJNBA0004B13.7 PROTEIN"/>
    <property type="match status" value="1"/>
</dbReference>
<feature type="compositionally biased region" description="Pro residues" evidence="1">
    <location>
        <begin position="95"/>
        <end position="117"/>
    </location>
</feature>
<evidence type="ECO:0000256" key="1">
    <source>
        <dbReference type="SAM" id="MobiDB-lite"/>
    </source>
</evidence>
<comment type="caution">
    <text evidence="2">The sequence shown here is derived from an EMBL/GenBank/DDBJ whole genome shotgun (WGS) entry which is preliminary data.</text>
</comment>
<keyword evidence="3" id="KW-1185">Reference proteome</keyword>
<organism evidence="2 3">
    <name type="scientific">Madurella fahalii</name>
    <dbReference type="NCBI Taxonomy" id="1157608"/>
    <lineage>
        <taxon>Eukaryota</taxon>
        <taxon>Fungi</taxon>
        <taxon>Dikarya</taxon>
        <taxon>Ascomycota</taxon>
        <taxon>Pezizomycotina</taxon>
        <taxon>Sordariomycetes</taxon>
        <taxon>Sordariomycetidae</taxon>
        <taxon>Sordariales</taxon>
        <taxon>Sordariales incertae sedis</taxon>
        <taxon>Madurella</taxon>
    </lineage>
</organism>
<feature type="region of interest" description="Disordered" evidence="1">
    <location>
        <begin position="81"/>
        <end position="121"/>
    </location>
</feature>
<proteinExistence type="predicted"/>
<dbReference type="GeneID" id="98179936"/>
<evidence type="ECO:0000313" key="2">
    <source>
        <dbReference type="EMBL" id="GAB1318984.1"/>
    </source>
</evidence>
<name>A0ABQ0GMJ9_9PEZI</name>
<dbReference type="PANTHER" id="PTHR33604">
    <property type="entry name" value="OSJNBA0004B13.7 PROTEIN"/>
    <property type="match status" value="1"/>
</dbReference>
<dbReference type="RefSeq" id="XP_070920714.1">
    <property type="nucleotide sequence ID" value="XM_071064613.1"/>
</dbReference>
<sequence>MALKGNMGSIFLSNEELGKKDDDHKPTKVPAIRTQWSAVSRVPPRKTLKRLAVALVLGTFVYLFIQNLPTDVAIRDRRHPVYRPGHAADGSATPGPMPKLQPDPKPPKPKTPPPPLKAAPESVAAAASYSGPIVFPKLGSTLQAISSTGGSLAMNKNVLFAAASLKSAAVLLPMACQMAAELRSYVHFALAGGSEIDLQELRTVNGLDDSCQVILHDARPDFPVASTTARLRNSVARALYHINNYMHPQALLIDSSEAEEDYFLAAVRKQAPVSSTPLIELPENAHSLLPWITKLDSSSLAAWDKISIDILIQASPGASGSLVRLLKSLSAADFSVGSVPRLTIELPHDVDPATTRFLKSFQWPPRGVYNPSNSRQLTLRHRIPRSRLTEEESSARFLESFWPADPKHSHVLVLSPQTQLSRRFFHYVKYTVLEYLHSGPARFQEWDSRLLGISLDLPLTLLDASGSFTPPSRKQTSDIMGDDATPFLWQAPNSNAALYMGEKWVELHALVSSLLEFQHDTQPIPAFFTEKLVSKRYPSWLEHALKLSRARGYWMLYPSGATARNLAAIHNELYRAPEEYEGELEKDASQMVEVALAGDVLFDSLPDRGALLPFIEMPLLLWDGRTTDLRSLDNAAAEYADEFRRAVGGCEALTPEDLGPRKSMKDLFCTRDE</sequence>